<feature type="chain" id="PRO_5038461144" description="N,N-dimethylformamidase beta subunit-like C-terminal domain-containing protein" evidence="2">
    <location>
        <begin position="29"/>
        <end position="524"/>
    </location>
</feature>
<evidence type="ECO:0000313" key="4">
    <source>
        <dbReference type="EMBL" id="MBS2966040.1"/>
    </source>
</evidence>
<evidence type="ECO:0000256" key="1">
    <source>
        <dbReference type="SAM" id="MobiDB-lite"/>
    </source>
</evidence>
<keyword evidence="2" id="KW-0732">Signal</keyword>
<feature type="region of interest" description="Disordered" evidence="1">
    <location>
        <begin position="32"/>
        <end position="57"/>
    </location>
</feature>
<proteinExistence type="predicted"/>
<dbReference type="EMBL" id="JAGSXH010000117">
    <property type="protein sequence ID" value="MBS2966040.1"/>
    <property type="molecule type" value="Genomic_DNA"/>
</dbReference>
<feature type="domain" description="N,N-dimethylformamidase beta subunit-like C-terminal" evidence="3">
    <location>
        <begin position="103"/>
        <end position="501"/>
    </location>
</feature>
<evidence type="ECO:0000256" key="2">
    <source>
        <dbReference type="SAM" id="SignalP"/>
    </source>
</evidence>
<feature type="signal peptide" evidence="2">
    <location>
        <begin position="1"/>
        <end position="28"/>
    </location>
</feature>
<dbReference type="InterPro" id="IPR046540">
    <property type="entry name" value="DMFA2_C"/>
</dbReference>
<dbReference type="RefSeq" id="WP_211470725.1">
    <property type="nucleotide sequence ID" value="NZ_JAGSXH010000117.1"/>
</dbReference>
<gene>
    <name evidence="4" type="ORF">KGA66_23550</name>
</gene>
<evidence type="ECO:0000259" key="3">
    <source>
        <dbReference type="Pfam" id="PF20254"/>
    </source>
</evidence>
<evidence type="ECO:0000313" key="5">
    <source>
        <dbReference type="Proteomes" id="UP000677913"/>
    </source>
</evidence>
<name>A0A8J8BEX3_9ACTN</name>
<reference evidence="4" key="1">
    <citation type="submission" date="2021-04" db="EMBL/GenBank/DDBJ databases">
        <title>Genome based classification of Actinospica acidithermotolerans sp. nov., an actinobacterium isolated from an Indonesian hot spring.</title>
        <authorList>
            <person name="Kusuma A.B."/>
            <person name="Putra K.E."/>
            <person name="Nafisah S."/>
            <person name="Loh J."/>
            <person name="Nouioui I."/>
            <person name="Goodfellow M."/>
        </authorList>
    </citation>
    <scope>NUCLEOTIDE SEQUENCE</scope>
    <source>
        <strain evidence="4">DSM 45618</strain>
    </source>
</reference>
<organism evidence="4 5">
    <name type="scientific">Actinocrinis puniceicyclus</name>
    <dbReference type="NCBI Taxonomy" id="977794"/>
    <lineage>
        <taxon>Bacteria</taxon>
        <taxon>Bacillati</taxon>
        <taxon>Actinomycetota</taxon>
        <taxon>Actinomycetes</taxon>
        <taxon>Catenulisporales</taxon>
        <taxon>Actinospicaceae</taxon>
        <taxon>Actinocrinis</taxon>
    </lineage>
</organism>
<dbReference type="Pfam" id="PF20254">
    <property type="entry name" value="DMFA2_C"/>
    <property type="match status" value="1"/>
</dbReference>
<dbReference type="PROSITE" id="PS51318">
    <property type="entry name" value="TAT"/>
    <property type="match status" value="1"/>
</dbReference>
<dbReference type="Proteomes" id="UP000677913">
    <property type="component" value="Unassembled WGS sequence"/>
</dbReference>
<accession>A0A8J8BEX3</accession>
<sequence>MAEISRRSALTLLGAGALAAGAAAAANAELTGASAPEPAPGPDNPVRVENRLPGSADWRIGAGGTVSSDDLGRQIKGYASATSVNIGDSVDFHVSTDPARAFTVSVYRLGHYAGAGARRVAGSPWLPGRTQPAPVTDHPTGTISCRWGVSWTLNVPRTWTAGMYLAALTADSGHRSFVPFVVRDDARRADFLVILPFSTYQAYNQWPLDGKVGKSLYYGYGHDGNPNAAGSEAGSVRTDVHGAPIAYRTRARRVSFARPYSAVGLPQRADLDYEFLQWAERSGYDLSYATSVDLHDGRINTSQYSALIFSGHDEYWSRAMRDTVASAVESGTHAAFIAANNVYWHVRFEPDAQGRGSRLMTCWKSDPDPQADASGPTCLWRTIDPHGAHAEQSLIGVQYNGIPKAEMPLVVSGADHWFWAGTGVVDGETIPRIVGGEADGFDAGAPKPKAARHTMLSASHFMAQGGSNWPRIQHTSLYETPRGALVFGAATFNWSLGLNRPGYVDARIQRATANLFSRLRQRVA</sequence>
<dbReference type="InterPro" id="IPR006311">
    <property type="entry name" value="TAT_signal"/>
</dbReference>
<protein>
    <recommendedName>
        <fullName evidence="3">N,N-dimethylformamidase beta subunit-like C-terminal domain-containing protein</fullName>
    </recommendedName>
</protein>
<dbReference type="AlphaFoldDB" id="A0A8J8BEX3"/>
<keyword evidence="5" id="KW-1185">Reference proteome</keyword>
<comment type="caution">
    <text evidence="4">The sequence shown here is derived from an EMBL/GenBank/DDBJ whole genome shotgun (WGS) entry which is preliminary data.</text>
</comment>